<dbReference type="PANTHER" id="PTHR43537">
    <property type="entry name" value="TRANSCRIPTIONAL REGULATOR, GNTR FAMILY"/>
    <property type="match status" value="1"/>
</dbReference>
<dbReference type="InterPro" id="IPR036388">
    <property type="entry name" value="WH-like_DNA-bd_sf"/>
</dbReference>
<dbReference type="PROSITE" id="PS50949">
    <property type="entry name" value="HTH_GNTR"/>
    <property type="match status" value="1"/>
</dbReference>
<evidence type="ECO:0000259" key="4">
    <source>
        <dbReference type="PROSITE" id="PS50949"/>
    </source>
</evidence>
<reference evidence="5 6" key="1">
    <citation type="journal article" date="2010" name="Stand. Genomic Sci.">
        <title>Complete genome sequence of Ilyobacter polytropus type strain (CuHbu1).</title>
        <authorList>
            <person name="Sikorski J."/>
            <person name="Chertkov O."/>
            <person name="Lapidus A."/>
            <person name="Nolan M."/>
            <person name="Lucas S."/>
            <person name="Del Rio T.G."/>
            <person name="Tice H."/>
            <person name="Cheng J.F."/>
            <person name="Tapia R."/>
            <person name="Han C."/>
            <person name="Goodwin L."/>
            <person name="Pitluck S."/>
            <person name="Liolios K."/>
            <person name="Ivanova N."/>
            <person name="Mavromatis K."/>
            <person name="Mikhailova N."/>
            <person name="Pati A."/>
            <person name="Chen A."/>
            <person name="Palaniappan K."/>
            <person name="Land M."/>
            <person name="Hauser L."/>
            <person name="Chang Y.J."/>
            <person name="Jeffries C.D."/>
            <person name="Brambilla E."/>
            <person name="Yasawong M."/>
            <person name="Rohde M."/>
            <person name="Pukall R."/>
            <person name="Spring S."/>
            <person name="Goker M."/>
            <person name="Woyke T."/>
            <person name="Bristow J."/>
            <person name="Eisen J.A."/>
            <person name="Markowitz V."/>
            <person name="Hugenholtz P."/>
            <person name="Kyrpides N.C."/>
            <person name="Klenk H.P."/>
        </authorList>
    </citation>
    <scope>NUCLEOTIDE SEQUENCE [LARGE SCALE GENOMIC DNA]</scope>
    <source>
        <strain evidence="6">ATCC 51220 / DSM 2926 / LMG 16218 / CuHBu1</strain>
    </source>
</reference>
<dbReference type="EMBL" id="CP002281">
    <property type="protein sequence ID" value="ADO82771.1"/>
    <property type="molecule type" value="Genomic_DNA"/>
</dbReference>
<evidence type="ECO:0000256" key="2">
    <source>
        <dbReference type="ARBA" id="ARBA00023125"/>
    </source>
</evidence>
<dbReference type="OrthoDB" id="9799482at2"/>
<evidence type="ECO:0000256" key="1">
    <source>
        <dbReference type="ARBA" id="ARBA00023015"/>
    </source>
</evidence>
<dbReference type="Gene3D" id="1.20.120.530">
    <property type="entry name" value="GntR ligand-binding domain-like"/>
    <property type="match status" value="1"/>
</dbReference>
<dbReference type="InterPro" id="IPR000524">
    <property type="entry name" value="Tscrpt_reg_HTH_GntR"/>
</dbReference>
<dbReference type="SMART" id="SM00895">
    <property type="entry name" value="FCD"/>
    <property type="match status" value="1"/>
</dbReference>
<evidence type="ECO:0000313" key="6">
    <source>
        <dbReference type="Proteomes" id="UP000006875"/>
    </source>
</evidence>
<dbReference type="RefSeq" id="WP_013387439.1">
    <property type="nucleotide sequence ID" value="NC_014632.1"/>
</dbReference>
<organism evidence="5 6">
    <name type="scientific">Ilyobacter polytropus (strain ATCC 51220 / DSM 2926 / LMG 16218 / CuHBu1)</name>
    <dbReference type="NCBI Taxonomy" id="572544"/>
    <lineage>
        <taxon>Bacteria</taxon>
        <taxon>Fusobacteriati</taxon>
        <taxon>Fusobacteriota</taxon>
        <taxon>Fusobacteriia</taxon>
        <taxon>Fusobacteriales</taxon>
        <taxon>Fusobacteriaceae</taxon>
        <taxon>Ilyobacter</taxon>
    </lineage>
</organism>
<dbReference type="SUPFAM" id="SSF48008">
    <property type="entry name" value="GntR ligand-binding domain-like"/>
    <property type="match status" value="1"/>
</dbReference>
<gene>
    <name evidence="5" type="ordered locus">Ilyop_0990</name>
</gene>
<dbReference type="CDD" id="cd07377">
    <property type="entry name" value="WHTH_GntR"/>
    <property type="match status" value="1"/>
</dbReference>
<dbReference type="InterPro" id="IPR036390">
    <property type="entry name" value="WH_DNA-bd_sf"/>
</dbReference>
<name>E3H972_ILYPC</name>
<dbReference type="InterPro" id="IPR011711">
    <property type="entry name" value="GntR_C"/>
</dbReference>
<protein>
    <submittedName>
        <fullName evidence="5">GntR domain protein</fullName>
    </submittedName>
</protein>
<dbReference type="GO" id="GO:0003700">
    <property type="term" value="F:DNA-binding transcription factor activity"/>
    <property type="evidence" value="ECO:0007669"/>
    <property type="project" value="InterPro"/>
</dbReference>
<evidence type="ECO:0000313" key="5">
    <source>
        <dbReference type="EMBL" id="ADO82771.1"/>
    </source>
</evidence>
<keyword evidence="6" id="KW-1185">Reference proteome</keyword>
<dbReference type="GO" id="GO:0003677">
    <property type="term" value="F:DNA binding"/>
    <property type="evidence" value="ECO:0007669"/>
    <property type="project" value="UniProtKB-KW"/>
</dbReference>
<feature type="domain" description="HTH gntR-type" evidence="4">
    <location>
        <begin position="2"/>
        <end position="70"/>
    </location>
</feature>
<dbReference type="Gene3D" id="1.10.10.10">
    <property type="entry name" value="Winged helix-like DNA-binding domain superfamily/Winged helix DNA-binding domain"/>
    <property type="match status" value="1"/>
</dbReference>
<dbReference type="Proteomes" id="UP000006875">
    <property type="component" value="Chromosome"/>
</dbReference>
<dbReference type="Pfam" id="PF07729">
    <property type="entry name" value="FCD"/>
    <property type="match status" value="1"/>
</dbReference>
<keyword evidence="3" id="KW-0804">Transcription</keyword>
<dbReference type="STRING" id="572544.Ilyop_0990"/>
<evidence type="ECO:0000256" key="3">
    <source>
        <dbReference type="ARBA" id="ARBA00023163"/>
    </source>
</evidence>
<dbReference type="HOGENOM" id="CLU_017584_9_1_0"/>
<dbReference type="AlphaFoldDB" id="E3H972"/>
<sequence>MVKKYDIVVEYIKDGIKKGSIKYGEKLLPERVLAEKLHIGRSTVREGIKVLEIMGLVESRRGGGNYITNNFEKMLYNPITLMFSLQNGTYNDVYELRKMLEESSIELCVGRITDEEIRDMEEVHQRLLESTNEAQMSLVDLEFHSIIAKASKNPLIISILNSVSEILENSVKTSRQRVIEKFGKKTIDQDHQAIVDALKERNLEKAKKAIKEHFDHIEKTIN</sequence>
<dbReference type="PRINTS" id="PR00035">
    <property type="entry name" value="HTHGNTR"/>
</dbReference>
<dbReference type="PANTHER" id="PTHR43537:SF5">
    <property type="entry name" value="UXU OPERON TRANSCRIPTIONAL REGULATOR"/>
    <property type="match status" value="1"/>
</dbReference>
<keyword evidence="1" id="KW-0805">Transcription regulation</keyword>
<dbReference type="Pfam" id="PF00392">
    <property type="entry name" value="GntR"/>
    <property type="match status" value="1"/>
</dbReference>
<proteinExistence type="predicted"/>
<accession>E3H972</accession>
<dbReference type="SMART" id="SM00345">
    <property type="entry name" value="HTH_GNTR"/>
    <property type="match status" value="1"/>
</dbReference>
<dbReference type="KEGG" id="ipo:Ilyop_0990"/>
<dbReference type="SUPFAM" id="SSF46785">
    <property type="entry name" value="Winged helix' DNA-binding domain"/>
    <property type="match status" value="1"/>
</dbReference>
<dbReference type="eggNOG" id="COG2186">
    <property type="taxonomic scope" value="Bacteria"/>
</dbReference>
<dbReference type="InterPro" id="IPR008920">
    <property type="entry name" value="TF_FadR/GntR_C"/>
</dbReference>
<keyword evidence="2" id="KW-0238">DNA-binding</keyword>